<dbReference type="EMBL" id="GL377674">
    <property type="protein sequence ID" value="EFJ08389.1"/>
    <property type="molecule type" value="Genomic_DNA"/>
</dbReference>
<dbReference type="KEGG" id="smo:SELMODRAFT_422914"/>
<evidence type="ECO:0000313" key="4">
    <source>
        <dbReference type="Proteomes" id="UP000001514"/>
    </source>
</evidence>
<feature type="region of interest" description="Disordered" evidence="1">
    <location>
        <begin position="71"/>
        <end position="120"/>
    </location>
</feature>
<organism evidence="4">
    <name type="scientific">Selaginella moellendorffii</name>
    <name type="common">Spikemoss</name>
    <dbReference type="NCBI Taxonomy" id="88036"/>
    <lineage>
        <taxon>Eukaryota</taxon>
        <taxon>Viridiplantae</taxon>
        <taxon>Streptophyta</taxon>
        <taxon>Embryophyta</taxon>
        <taxon>Tracheophyta</taxon>
        <taxon>Lycopodiopsida</taxon>
        <taxon>Selaginellales</taxon>
        <taxon>Selaginellaceae</taxon>
        <taxon>Selaginella</taxon>
    </lineage>
</organism>
<accession>D8SJY9</accession>
<dbReference type="InParanoid" id="D8SJY9"/>
<evidence type="ECO:0000256" key="1">
    <source>
        <dbReference type="SAM" id="MobiDB-lite"/>
    </source>
</evidence>
<dbReference type="Proteomes" id="UP000001514">
    <property type="component" value="Unassembled WGS sequence"/>
</dbReference>
<dbReference type="EMBL" id="GL377624">
    <property type="protein sequence ID" value="EFJ15242.1"/>
    <property type="molecule type" value="Genomic_DNA"/>
</dbReference>
<evidence type="ECO:0000313" key="3">
    <source>
        <dbReference type="EMBL" id="EFJ15242.1"/>
    </source>
</evidence>
<protein>
    <submittedName>
        <fullName evidence="3">Uncharacterized protein</fullName>
    </submittedName>
</protein>
<sequence length="151" mass="16485">MPAGFSLGSNLRLPKVFGGNGISSATSPPAPIRKGVLTGKCEWDVYGTQRQRKASDLKEVERIKQLIHKLQHPAMAAMGENSSPPAGGRKAFVGFSSARSSPAKRRPAPSDVPLDESSEGLEEKMRAEFVMIKDRLRKMEKDLHQLGTTTR</sequence>
<keyword evidence="4" id="KW-1185">Reference proteome</keyword>
<dbReference type="KEGG" id="smo:SELMODRAFT_428984"/>
<reference evidence="3 4" key="1">
    <citation type="journal article" date="2011" name="Science">
        <title>The Selaginella genome identifies genetic changes associated with the evolution of vascular plants.</title>
        <authorList>
            <person name="Banks J.A."/>
            <person name="Nishiyama T."/>
            <person name="Hasebe M."/>
            <person name="Bowman J.L."/>
            <person name="Gribskov M."/>
            <person name="dePamphilis C."/>
            <person name="Albert V.A."/>
            <person name="Aono N."/>
            <person name="Aoyama T."/>
            <person name="Ambrose B.A."/>
            <person name="Ashton N.W."/>
            <person name="Axtell M.J."/>
            <person name="Barker E."/>
            <person name="Barker M.S."/>
            <person name="Bennetzen J.L."/>
            <person name="Bonawitz N.D."/>
            <person name="Chapple C."/>
            <person name="Cheng C."/>
            <person name="Correa L.G."/>
            <person name="Dacre M."/>
            <person name="DeBarry J."/>
            <person name="Dreyer I."/>
            <person name="Elias M."/>
            <person name="Engstrom E.M."/>
            <person name="Estelle M."/>
            <person name="Feng L."/>
            <person name="Finet C."/>
            <person name="Floyd S.K."/>
            <person name="Frommer W.B."/>
            <person name="Fujita T."/>
            <person name="Gramzow L."/>
            <person name="Gutensohn M."/>
            <person name="Harholt J."/>
            <person name="Hattori M."/>
            <person name="Heyl A."/>
            <person name="Hirai T."/>
            <person name="Hiwatashi Y."/>
            <person name="Ishikawa M."/>
            <person name="Iwata M."/>
            <person name="Karol K.G."/>
            <person name="Koehler B."/>
            <person name="Kolukisaoglu U."/>
            <person name="Kubo M."/>
            <person name="Kurata T."/>
            <person name="Lalonde S."/>
            <person name="Li K."/>
            <person name="Li Y."/>
            <person name="Litt A."/>
            <person name="Lyons E."/>
            <person name="Manning G."/>
            <person name="Maruyama T."/>
            <person name="Michael T.P."/>
            <person name="Mikami K."/>
            <person name="Miyazaki S."/>
            <person name="Morinaga S."/>
            <person name="Murata T."/>
            <person name="Mueller-Roeber B."/>
            <person name="Nelson D.R."/>
            <person name="Obara M."/>
            <person name="Oguri Y."/>
            <person name="Olmstead R.G."/>
            <person name="Onodera N."/>
            <person name="Petersen B.L."/>
            <person name="Pils B."/>
            <person name="Prigge M."/>
            <person name="Rensing S.A."/>
            <person name="Riano-Pachon D.M."/>
            <person name="Roberts A.W."/>
            <person name="Sato Y."/>
            <person name="Scheller H.V."/>
            <person name="Schulz B."/>
            <person name="Schulz C."/>
            <person name="Shakirov E.V."/>
            <person name="Shibagaki N."/>
            <person name="Shinohara N."/>
            <person name="Shippen D.E."/>
            <person name="Soerensen I."/>
            <person name="Sotooka R."/>
            <person name="Sugimoto N."/>
            <person name="Sugita M."/>
            <person name="Sumikawa N."/>
            <person name="Tanurdzic M."/>
            <person name="Theissen G."/>
            <person name="Ulvskov P."/>
            <person name="Wakazuki S."/>
            <person name="Weng J.K."/>
            <person name="Willats W.W."/>
            <person name="Wipf D."/>
            <person name="Wolf P.G."/>
            <person name="Yang L."/>
            <person name="Zimmer A.D."/>
            <person name="Zhu Q."/>
            <person name="Mitros T."/>
            <person name="Hellsten U."/>
            <person name="Loque D."/>
            <person name="Otillar R."/>
            <person name="Salamov A."/>
            <person name="Schmutz J."/>
            <person name="Shapiro H."/>
            <person name="Lindquist E."/>
            <person name="Lucas S."/>
            <person name="Rokhsar D."/>
            <person name="Grigoriev I.V."/>
        </authorList>
    </citation>
    <scope>NUCLEOTIDE SEQUENCE [LARGE SCALE GENOMIC DNA]</scope>
</reference>
<gene>
    <name evidence="3" type="ORF">SELMODRAFT_422914</name>
    <name evidence="2" type="ORF">SELMODRAFT_428984</name>
</gene>
<dbReference type="HOGENOM" id="CLU_1734617_0_0_1"/>
<dbReference type="Gramene" id="EFJ08389">
    <property type="protein sequence ID" value="EFJ08389"/>
    <property type="gene ID" value="SELMODRAFT_428984"/>
</dbReference>
<dbReference type="Gramene" id="EFJ15242">
    <property type="protein sequence ID" value="EFJ15242"/>
    <property type="gene ID" value="SELMODRAFT_422914"/>
</dbReference>
<dbReference type="AlphaFoldDB" id="D8SJY9"/>
<proteinExistence type="predicted"/>
<name>D8SJY9_SELML</name>
<evidence type="ECO:0000313" key="2">
    <source>
        <dbReference type="EMBL" id="EFJ08389.1"/>
    </source>
</evidence>